<reference evidence="2 3" key="1">
    <citation type="submission" date="2022-07" db="EMBL/GenBank/DDBJ databases">
        <authorList>
            <person name="Criscuolo A."/>
        </authorList>
    </citation>
    <scope>NUCLEOTIDE SEQUENCE [LARGE SCALE GENOMIC DNA]</scope>
    <source>
        <strain evidence="3">CIP 111951</strain>
    </source>
</reference>
<dbReference type="EMBL" id="CAMAPD010000007">
    <property type="protein sequence ID" value="CAH9057756.1"/>
    <property type="molecule type" value="Genomic_DNA"/>
</dbReference>
<dbReference type="InterPro" id="IPR052179">
    <property type="entry name" value="DD-CPase-like"/>
</dbReference>
<dbReference type="PANTHER" id="PTHR34385:SF1">
    <property type="entry name" value="PEPTIDOGLYCAN L-ALANYL-D-GLUTAMATE ENDOPEPTIDASE CWLK"/>
    <property type="match status" value="1"/>
</dbReference>
<dbReference type="Proteomes" id="UP001152485">
    <property type="component" value="Unassembled WGS sequence"/>
</dbReference>
<evidence type="ECO:0000313" key="3">
    <source>
        <dbReference type="Proteomes" id="UP001152485"/>
    </source>
</evidence>
<proteinExistence type="predicted"/>
<dbReference type="PANTHER" id="PTHR34385">
    <property type="entry name" value="D-ALANYL-D-ALANINE CARBOXYPEPTIDASE"/>
    <property type="match status" value="1"/>
</dbReference>
<feature type="domain" description="D-alanyl-D-alanine carboxypeptidase-like core" evidence="1">
    <location>
        <begin position="21"/>
        <end position="174"/>
    </location>
</feature>
<comment type="caution">
    <text evidence="2">The sequence shown here is derived from an EMBL/GenBank/DDBJ whole genome shotgun (WGS) entry which is preliminary data.</text>
</comment>
<evidence type="ECO:0000259" key="1">
    <source>
        <dbReference type="Pfam" id="PF02557"/>
    </source>
</evidence>
<organism evidence="2 3">
    <name type="scientific">Pseudoalteromonas holothuriae</name>
    <dbReference type="NCBI Taxonomy" id="2963714"/>
    <lineage>
        <taxon>Bacteria</taxon>
        <taxon>Pseudomonadati</taxon>
        <taxon>Pseudomonadota</taxon>
        <taxon>Gammaproteobacteria</taxon>
        <taxon>Alteromonadales</taxon>
        <taxon>Pseudoalteromonadaceae</taxon>
        <taxon>Pseudoalteromonas</taxon>
    </lineage>
</organism>
<protein>
    <recommendedName>
        <fullName evidence="1">D-alanyl-D-alanine carboxypeptidase-like core domain-containing protein</fullName>
    </recommendedName>
</protein>
<dbReference type="CDD" id="cd14847">
    <property type="entry name" value="DD-carboxypeptidase_like"/>
    <property type="match status" value="1"/>
</dbReference>
<sequence length="224" mass="25497">MDMSKIACGLSDAHLACWQNIYVHKDIIDDLNMLSSAAKRDGFELRIASSYRGFERQAAIWNAKFAKQRPVYDINGQEVDLSKLDEQAKCEAIMLFSALPGGSRHHFGSDLDIYAANCLAPNQNLQLEPWEYQLGGPFAEFSNWLDEHLQTYSFFKPYNCYQGGVAQEPWHISHQRVAKQLEQYQSIHNIAAALKNQEVLGKKAILSNLAMLHKRFISNITYPN</sequence>
<evidence type="ECO:0000313" key="2">
    <source>
        <dbReference type="EMBL" id="CAH9057756.1"/>
    </source>
</evidence>
<name>A0ABM9GHE6_9GAMM</name>
<accession>A0ABM9GHE6</accession>
<dbReference type="RefSeq" id="WP_261592885.1">
    <property type="nucleotide sequence ID" value="NZ_CAMAPD010000007.1"/>
</dbReference>
<dbReference type="InterPro" id="IPR003709">
    <property type="entry name" value="VanY-like_core_dom"/>
</dbReference>
<gene>
    <name evidence="2" type="ORF">PSECIP111951_01733</name>
</gene>
<dbReference type="InterPro" id="IPR009045">
    <property type="entry name" value="Zn_M74/Hedgehog-like"/>
</dbReference>
<dbReference type="Gene3D" id="3.30.1380.10">
    <property type="match status" value="1"/>
</dbReference>
<dbReference type="SUPFAM" id="SSF55166">
    <property type="entry name" value="Hedgehog/DD-peptidase"/>
    <property type="match status" value="1"/>
</dbReference>
<dbReference type="Pfam" id="PF02557">
    <property type="entry name" value="VanY"/>
    <property type="match status" value="1"/>
</dbReference>